<dbReference type="GO" id="GO:0005886">
    <property type="term" value="C:plasma membrane"/>
    <property type="evidence" value="ECO:0007669"/>
    <property type="project" value="UniProtKB-SubCell"/>
</dbReference>
<evidence type="ECO:0000313" key="9">
    <source>
        <dbReference type="Proteomes" id="UP000036356"/>
    </source>
</evidence>
<proteinExistence type="inferred from homology"/>
<dbReference type="InterPro" id="IPR005614">
    <property type="entry name" value="NrfD-like"/>
</dbReference>
<organism evidence="8 9">
    <name type="scientific">Desulfosporosinus acididurans</name>
    <dbReference type="NCBI Taxonomy" id="476652"/>
    <lineage>
        <taxon>Bacteria</taxon>
        <taxon>Bacillati</taxon>
        <taxon>Bacillota</taxon>
        <taxon>Clostridia</taxon>
        <taxon>Eubacteriales</taxon>
        <taxon>Desulfitobacteriaceae</taxon>
        <taxon>Desulfosporosinus</taxon>
    </lineage>
</organism>
<feature type="transmembrane region" description="Helical" evidence="7">
    <location>
        <begin position="91"/>
        <end position="108"/>
    </location>
</feature>
<evidence type="ECO:0000256" key="3">
    <source>
        <dbReference type="ARBA" id="ARBA00022475"/>
    </source>
</evidence>
<feature type="transmembrane region" description="Helical" evidence="7">
    <location>
        <begin position="340"/>
        <end position="361"/>
    </location>
</feature>
<comment type="subcellular location">
    <subcellularLocation>
        <location evidence="1">Cell membrane</location>
        <topology evidence="1">Multi-pass membrane protein</topology>
    </subcellularLocation>
</comment>
<name>A0A0J1FKP1_9FIRM</name>
<dbReference type="RefSeq" id="WP_083996363.1">
    <property type="nucleotide sequence ID" value="NZ_LDZY01000019.1"/>
</dbReference>
<feature type="transmembrane region" description="Helical" evidence="7">
    <location>
        <begin position="270"/>
        <end position="291"/>
    </location>
</feature>
<accession>A0A0J1FKP1</accession>
<evidence type="ECO:0000256" key="6">
    <source>
        <dbReference type="ARBA" id="ARBA00023136"/>
    </source>
</evidence>
<keyword evidence="6 7" id="KW-0472">Membrane</keyword>
<protein>
    <submittedName>
        <fullName evidence="8">Putative hydrogenase 2 b cytochrome subunit</fullName>
    </submittedName>
</protein>
<feature type="transmembrane region" description="Helical" evidence="7">
    <location>
        <begin position="227"/>
        <end position="250"/>
    </location>
</feature>
<sequence length="440" mass="49156">MQTTSAGSRLHRIEREWWTVLGIIFVVGMISLVKGYLLEGMSSTNLTNTVPWGAWVAFYIYFIGMSAGSFLLSTLIFAFGMKQYEEIGRSALLSAIASMITAIAFIFLDIGRPDHVFNSLLNWNIMSTMAWEIHFYILYILLLVTELYYSMRPDLVKRSEEQGRFAKLSKFLTFGYTDVSEESLAWDKRLLKILGSVGIPLAIFGVHGGTGSIFAVDKARPFLNSGLFPIIFILSALVSGTALSIALYVIKNWVFHRPHDRTMVQSLGTLMGMFLAIELGLEWYEFLIGLYGLKSEELLTIKTMTASPFWWSFWVFQMGLAMVIPLILVFYKKTRQSVKWVLAAAIMTIVGVVGVRFNMIVPPFIVPVLKGLPPGNYYPTLSEWVTSLGLIAMGIIIYTLGEKILPIDQYEAKTQEAADGLGAFDAGQDFGHAGLEKGVE</sequence>
<feature type="transmembrane region" description="Helical" evidence="7">
    <location>
        <begin position="128"/>
        <end position="149"/>
    </location>
</feature>
<comment type="caution">
    <text evidence="8">The sequence shown here is derived from an EMBL/GenBank/DDBJ whole genome shotgun (WGS) entry which is preliminary data.</text>
</comment>
<dbReference type="PANTHER" id="PTHR34856">
    <property type="entry name" value="PROTEIN NRFD"/>
    <property type="match status" value="1"/>
</dbReference>
<dbReference type="AlphaFoldDB" id="A0A0J1FKP1"/>
<evidence type="ECO:0000256" key="5">
    <source>
        <dbReference type="ARBA" id="ARBA00022989"/>
    </source>
</evidence>
<keyword evidence="5 7" id="KW-1133">Transmembrane helix</keyword>
<keyword evidence="4 7" id="KW-0812">Transmembrane</keyword>
<comment type="similarity">
    <text evidence="2">Belongs to the NrfD family.</text>
</comment>
<feature type="transmembrane region" description="Helical" evidence="7">
    <location>
        <begin position="17"/>
        <end position="38"/>
    </location>
</feature>
<dbReference type="PATRIC" id="fig|476652.3.peg.4347"/>
<feature type="transmembrane region" description="Helical" evidence="7">
    <location>
        <begin position="58"/>
        <end position="79"/>
    </location>
</feature>
<dbReference type="InterPro" id="IPR052049">
    <property type="entry name" value="Electron_transfer_protein"/>
</dbReference>
<dbReference type="Pfam" id="PF03916">
    <property type="entry name" value="NrfD"/>
    <property type="match status" value="1"/>
</dbReference>
<keyword evidence="9" id="KW-1185">Reference proteome</keyword>
<evidence type="ECO:0000313" key="8">
    <source>
        <dbReference type="EMBL" id="KLU63972.1"/>
    </source>
</evidence>
<evidence type="ECO:0000256" key="2">
    <source>
        <dbReference type="ARBA" id="ARBA00008929"/>
    </source>
</evidence>
<evidence type="ECO:0000256" key="4">
    <source>
        <dbReference type="ARBA" id="ARBA00022692"/>
    </source>
</evidence>
<gene>
    <name evidence="8" type="ORF">DEAC_c41020</name>
</gene>
<feature type="transmembrane region" description="Helical" evidence="7">
    <location>
        <begin position="381"/>
        <end position="400"/>
    </location>
</feature>
<reference evidence="8 9" key="1">
    <citation type="submission" date="2015-06" db="EMBL/GenBank/DDBJ databases">
        <title>Draft genome of the moderately acidophilic sulfate reducer Candidatus Desulfosporosinus acididurans strain M1.</title>
        <authorList>
            <person name="Poehlein A."/>
            <person name="Petzsch P."/>
            <person name="Johnson B.D."/>
            <person name="Schloemann M."/>
            <person name="Daniel R."/>
            <person name="Muehling M."/>
        </authorList>
    </citation>
    <scope>NUCLEOTIDE SEQUENCE [LARGE SCALE GENOMIC DNA]</scope>
    <source>
        <strain evidence="8 9">M1</strain>
    </source>
</reference>
<dbReference type="STRING" id="476652.DEAC_c41020"/>
<evidence type="ECO:0000256" key="7">
    <source>
        <dbReference type="SAM" id="Phobius"/>
    </source>
</evidence>
<dbReference type="Proteomes" id="UP000036356">
    <property type="component" value="Unassembled WGS sequence"/>
</dbReference>
<keyword evidence="3" id="KW-1003">Cell membrane</keyword>
<dbReference type="PANTHER" id="PTHR34856:SF2">
    <property type="entry name" value="PROTEIN NRFD"/>
    <property type="match status" value="1"/>
</dbReference>
<dbReference type="Gene3D" id="1.20.1630.10">
    <property type="entry name" value="Formate dehydrogenase/DMSO reductase domain"/>
    <property type="match status" value="1"/>
</dbReference>
<dbReference type="EMBL" id="LDZY01000019">
    <property type="protein sequence ID" value="KLU63972.1"/>
    <property type="molecule type" value="Genomic_DNA"/>
</dbReference>
<feature type="transmembrane region" description="Helical" evidence="7">
    <location>
        <begin position="193"/>
        <end position="215"/>
    </location>
</feature>
<feature type="transmembrane region" description="Helical" evidence="7">
    <location>
        <begin position="311"/>
        <end position="331"/>
    </location>
</feature>
<evidence type="ECO:0000256" key="1">
    <source>
        <dbReference type="ARBA" id="ARBA00004651"/>
    </source>
</evidence>